<reference evidence="1 2" key="1">
    <citation type="submission" date="2017-10" db="EMBL/GenBank/DDBJ databases">
        <title>The draft genome sequence of Lewinella nigricans NBRC 102662.</title>
        <authorList>
            <person name="Wang K."/>
        </authorList>
    </citation>
    <scope>NUCLEOTIDE SEQUENCE [LARGE SCALE GENOMIC DNA]</scope>
    <source>
        <strain evidence="1 2">NBRC 102662</strain>
    </source>
</reference>
<proteinExistence type="predicted"/>
<accession>A0A2D0NHM2</accession>
<dbReference type="AlphaFoldDB" id="A0A2D0NHM2"/>
<dbReference type="Gene3D" id="2.115.10.20">
    <property type="entry name" value="Glycosyl hydrolase domain, family 43"/>
    <property type="match status" value="2"/>
</dbReference>
<dbReference type="RefSeq" id="WP_099148665.1">
    <property type="nucleotide sequence ID" value="NZ_PDUD01000004.1"/>
</dbReference>
<dbReference type="OrthoDB" id="9801455at2"/>
<protein>
    <recommendedName>
        <fullName evidence="3">Family 43 glycosylhydrolase</fullName>
    </recommendedName>
</protein>
<evidence type="ECO:0008006" key="3">
    <source>
        <dbReference type="Google" id="ProtNLM"/>
    </source>
</evidence>
<name>A0A2D0NHM2_FLAN2</name>
<sequence length="316" mass="35687">MERWIALTGIIGLLTCLACTSKEAPDSAPVPVIDGEFWRIGAAPDLDSLNGPDPAKQHVVDHGFVKDRDGHWHLWACMRGTGVSRLLYAWQGQSLSDGKLWEQRGIAARAQTEWGEQKDGRKETMQAPYFLEIDGTYYCFYNSAGIRIMTSEDGANYTRPRFKDDNNLLYEQGGRDVMVMREGDTFFAYSTISTVARDGWLRGFVNVRTSKDLKRWSDYTIVSEGGRAGNGAVSAESPFVQQYGDYYFLFRSSSSTGTTFVYRSTDPYNFGVNNDDKLIAELPVWAPELIFEDGQWYISDIADFQGVKLAKLKWDE</sequence>
<organism evidence="1 2">
    <name type="scientific">Flavilitoribacter nigricans (strain ATCC 23147 / DSM 23189 / NBRC 102662 / NCIMB 1420 / SS-2)</name>
    <name type="common">Lewinella nigricans</name>
    <dbReference type="NCBI Taxonomy" id="1122177"/>
    <lineage>
        <taxon>Bacteria</taxon>
        <taxon>Pseudomonadati</taxon>
        <taxon>Bacteroidota</taxon>
        <taxon>Saprospiria</taxon>
        <taxon>Saprospirales</taxon>
        <taxon>Lewinellaceae</taxon>
        <taxon>Flavilitoribacter</taxon>
    </lineage>
</organism>
<keyword evidence="2" id="KW-1185">Reference proteome</keyword>
<evidence type="ECO:0000313" key="2">
    <source>
        <dbReference type="Proteomes" id="UP000223913"/>
    </source>
</evidence>
<gene>
    <name evidence="1" type="ORF">CRP01_03750</name>
</gene>
<dbReference type="EMBL" id="PDUD01000004">
    <property type="protein sequence ID" value="PHN07876.1"/>
    <property type="molecule type" value="Genomic_DNA"/>
</dbReference>
<dbReference type="SUPFAM" id="SSF75005">
    <property type="entry name" value="Arabinanase/levansucrase/invertase"/>
    <property type="match status" value="1"/>
</dbReference>
<dbReference type="InterPro" id="IPR023296">
    <property type="entry name" value="Glyco_hydro_beta-prop_sf"/>
</dbReference>
<evidence type="ECO:0000313" key="1">
    <source>
        <dbReference type="EMBL" id="PHN07876.1"/>
    </source>
</evidence>
<comment type="caution">
    <text evidence="1">The sequence shown here is derived from an EMBL/GenBank/DDBJ whole genome shotgun (WGS) entry which is preliminary data.</text>
</comment>
<dbReference type="Proteomes" id="UP000223913">
    <property type="component" value="Unassembled WGS sequence"/>
</dbReference>